<comment type="function">
    <text evidence="8 9">Involved in peptidoglycan biosynthesis. Transports lipid-linked peptidoglycan precursors from the inner to the outer leaflet of the cytoplasmic membrane.</text>
</comment>
<sequence>MVKLVLKNTLSIFTRQETGILSAAFVIMITVATSRVLGLVRDRMLAARFSADDLGIYFAAFRLPNLVFELLVMGALGAAFIPVFTTYISEDKREEAFKIASSVINIGLFIFAILGVSVLLWAKEISRILAPGFNEQQLALMATFTQIMVLVQVFPLVIGNFFTGILQSFKNFVIPSLAPVVYNLGIIAGIFFFTPVWGLYAPVLGVCIGAVLFMLIQIPTVLGFGYKHRFSLNLNNPGVKEVGRLMLPRTFGLAVSQIDTSVDLILSTLLGARSVTIFNFAQHLQQVPIGLFGASIAQASLPMLSSVRAKGDLDDFKKIFLASFHQILFLVLPFSVILIVLRIPAVRLVFGAERFDWEATVLTGKTLAYFSLSIFAQALVQLLARGFYAVHDSKTPVLISIFSVLINTILSIYFIQVVGWPVWSLGLSTSVASILNAFLLLVFLDLRIGGFDKMGLIIPTVKIFFSAIATGFFLYIPMKLMDKLVFDTTRTLNLIFLTGIATLIGLSVYIFLAWFLEIEEISNLKLIVKGIKKIKGVFIESTPEVINT</sequence>
<dbReference type="PANTHER" id="PTHR47019">
    <property type="entry name" value="LIPID II FLIPPASE MURJ"/>
    <property type="match status" value="1"/>
</dbReference>
<feature type="transmembrane region" description="Helical" evidence="8">
    <location>
        <begin position="422"/>
        <end position="444"/>
    </location>
</feature>
<dbReference type="Pfam" id="PF03023">
    <property type="entry name" value="MurJ"/>
    <property type="match status" value="1"/>
</dbReference>
<proteinExistence type="inferred from homology"/>
<organism evidence="10 11">
    <name type="scientific">Candidatus Gottesmanbacteria bacterium GW2011_GWA2_41_12</name>
    <dbReference type="NCBI Taxonomy" id="1618440"/>
    <lineage>
        <taxon>Bacteria</taxon>
        <taxon>Candidatus Gottesmaniibacteriota</taxon>
    </lineage>
</organism>
<keyword evidence="2 8" id="KW-1003">Cell membrane</keyword>
<accession>A0A0G0XL14</accession>
<feature type="transmembrane region" description="Helical" evidence="8">
    <location>
        <begin position="366"/>
        <end position="384"/>
    </location>
</feature>
<comment type="subcellular location">
    <subcellularLocation>
        <location evidence="1 8">Cell membrane</location>
        <topology evidence="1 8">Multi-pass membrane protein</topology>
    </subcellularLocation>
</comment>
<dbReference type="GO" id="GO:0071555">
    <property type="term" value="P:cell wall organization"/>
    <property type="evidence" value="ECO:0007669"/>
    <property type="project" value="UniProtKB-UniRule"/>
</dbReference>
<dbReference type="InterPro" id="IPR051050">
    <property type="entry name" value="Lipid_II_flippase_MurJ/MviN"/>
</dbReference>
<evidence type="ECO:0000256" key="2">
    <source>
        <dbReference type="ARBA" id="ARBA00022475"/>
    </source>
</evidence>
<dbReference type="HAMAP" id="MF_02078">
    <property type="entry name" value="MurJ_MviN"/>
    <property type="match status" value="1"/>
</dbReference>
<feature type="transmembrane region" description="Helical" evidence="8">
    <location>
        <begin position="99"/>
        <end position="122"/>
    </location>
</feature>
<dbReference type="GO" id="GO:0015648">
    <property type="term" value="F:lipid-linked peptidoglycan transporter activity"/>
    <property type="evidence" value="ECO:0007669"/>
    <property type="project" value="UniProtKB-UniRule"/>
</dbReference>
<feature type="transmembrane region" description="Helical" evidence="8">
    <location>
        <begin position="495"/>
        <end position="516"/>
    </location>
</feature>
<evidence type="ECO:0000256" key="7">
    <source>
        <dbReference type="ARBA" id="ARBA00023136"/>
    </source>
</evidence>
<dbReference type="PANTHER" id="PTHR47019:SF1">
    <property type="entry name" value="LIPID II FLIPPASE MURJ"/>
    <property type="match status" value="1"/>
</dbReference>
<evidence type="ECO:0000256" key="9">
    <source>
        <dbReference type="PIRNR" id="PIRNR002869"/>
    </source>
</evidence>
<evidence type="ECO:0000256" key="5">
    <source>
        <dbReference type="ARBA" id="ARBA00022984"/>
    </source>
</evidence>
<dbReference type="PIRSF" id="PIRSF002869">
    <property type="entry name" value="MviN"/>
    <property type="match status" value="1"/>
</dbReference>
<dbReference type="GO" id="GO:0008360">
    <property type="term" value="P:regulation of cell shape"/>
    <property type="evidence" value="ECO:0007669"/>
    <property type="project" value="UniProtKB-UniRule"/>
</dbReference>
<evidence type="ECO:0000256" key="6">
    <source>
        <dbReference type="ARBA" id="ARBA00022989"/>
    </source>
</evidence>
<keyword evidence="8 9" id="KW-0813">Transport</keyword>
<evidence type="ECO:0000256" key="4">
    <source>
        <dbReference type="ARBA" id="ARBA00022960"/>
    </source>
</evidence>
<name>A0A0G0XL14_9BACT</name>
<dbReference type="NCBIfam" id="TIGR01695">
    <property type="entry name" value="murJ_mviN"/>
    <property type="match status" value="1"/>
</dbReference>
<evidence type="ECO:0000256" key="1">
    <source>
        <dbReference type="ARBA" id="ARBA00004651"/>
    </source>
</evidence>
<feature type="transmembrane region" description="Helical" evidence="8">
    <location>
        <begin position="396"/>
        <end position="416"/>
    </location>
</feature>
<dbReference type="PRINTS" id="PR01806">
    <property type="entry name" value="VIRFACTRMVIN"/>
</dbReference>
<evidence type="ECO:0000313" key="10">
    <source>
        <dbReference type="EMBL" id="KKR88397.1"/>
    </source>
</evidence>
<reference evidence="10 11" key="1">
    <citation type="journal article" date="2015" name="Nature">
        <title>rRNA introns, odd ribosomes, and small enigmatic genomes across a large radiation of phyla.</title>
        <authorList>
            <person name="Brown C.T."/>
            <person name="Hug L.A."/>
            <person name="Thomas B.C."/>
            <person name="Sharon I."/>
            <person name="Castelle C.J."/>
            <person name="Singh A."/>
            <person name="Wilkins M.J."/>
            <person name="Williams K.H."/>
            <person name="Banfield J.F."/>
        </authorList>
    </citation>
    <scope>NUCLEOTIDE SEQUENCE [LARGE SCALE GENOMIC DNA]</scope>
</reference>
<feature type="transmembrane region" description="Helical" evidence="8">
    <location>
        <begin position="172"/>
        <end position="193"/>
    </location>
</feature>
<feature type="transmembrane region" description="Helical" evidence="8">
    <location>
        <begin position="20"/>
        <end position="40"/>
    </location>
</feature>
<dbReference type="AlphaFoldDB" id="A0A0G0XL14"/>
<keyword evidence="3 8" id="KW-0812">Transmembrane</keyword>
<feature type="transmembrane region" description="Helical" evidence="8">
    <location>
        <begin position="327"/>
        <end position="346"/>
    </location>
</feature>
<evidence type="ECO:0000256" key="3">
    <source>
        <dbReference type="ARBA" id="ARBA00022692"/>
    </source>
</evidence>
<feature type="transmembrane region" description="Helical" evidence="8">
    <location>
        <begin position="66"/>
        <end position="87"/>
    </location>
</feature>
<feature type="transmembrane region" description="Helical" evidence="8">
    <location>
        <begin position="199"/>
        <end position="224"/>
    </location>
</feature>
<keyword evidence="7 8" id="KW-0472">Membrane</keyword>
<dbReference type="InterPro" id="IPR004268">
    <property type="entry name" value="MurJ"/>
</dbReference>
<dbReference type="GO" id="GO:0009252">
    <property type="term" value="P:peptidoglycan biosynthetic process"/>
    <property type="evidence" value="ECO:0007669"/>
    <property type="project" value="UniProtKB-UniRule"/>
</dbReference>
<dbReference type="GO" id="GO:0005886">
    <property type="term" value="C:plasma membrane"/>
    <property type="evidence" value="ECO:0007669"/>
    <property type="project" value="UniProtKB-SubCell"/>
</dbReference>
<evidence type="ECO:0000256" key="8">
    <source>
        <dbReference type="HAMAP-Rule" id="MF_02078"/>
    </source>
</evidence>
<comment type="similarity">
    <text evidence="8 9">Belongs to the MurJ/MviN family.</text>
</comment>
<gene>
    <name evidence="8" type="primary">murJ</name>
    <name evidence="10" type="ORF">UU37_C0004G0015</name>
</gene>
<feature type="transmembrane region" description="Helical" evidence="8">
    <location>
        <begin position="142"/>
        <end position="165"/>
    </location>
</feature>
<evidence type="ECO:0000313" key="11">
    <source>
        <dbReference type="Proteomes" id="UP000033908"/>
    </source>
</evidence>
<dbReference type="CDD" id="cd13123">
    <property type="entry name" value="MATE_MurJ_like"/>
    <property type="match status" value="1"/>
</dbReference>
<keyword evidence="8 9" id="KW-0961">Cell wall biogenesis/degradation</keyword>
<protein>
    <recommendedName>
        <fullName evidence="8">Probable lipid II flippase MurJ</fullName>
    </recommendedName>
</protein>
<dbReference type="Proteomes" id="UP000033908">
    <property type="component" value="Unassembled WGS sequence"/>
</dbReference>
<keyword evidence="6 8" id="KW-1133">Transmembrane helix</keyword>
<comment type="pathway">
    <text evidence="8">Cell wall biogenesis; peptidoglycan biosynthesis.</text>
</comment>
<comment type="caution">
    <text evidence="10">The sequence shown here is derived from an EMBL/GenBank/DDBJ whole genome shotgun (WGS) entry which is preliminary data.</text>
</comment>
<dbReference type="UniPathway" id="UPA00219"/>
<dbReference type="GO" id="GO:0034204">
    <property type="term" value="P:lipid translocation"/>
    <property type="evidence" value="ECO:0007669"/>
    <property type="project" value="TreeGrafter"/>
</dbReference>
<keyword evidence="5 8" id="KW-0573">Peptidoglycan synthesis</keyword>
<dbReference type="EMBL" id="LCAJ01000004">
    <property type="protein sequence ID" value="KKR88397.1"/>
    <property type="molecule type" value="Genomic_DNA"/>
</dbReference>
<keyword evidence="4 8" id="KW-0133">Cell shape</keyword>
<feature type="transmembrane region" description="Helical" evidence="8">
    <location>
        <begin position="456"/>
        <end position="475"/>
    </location>
</feature>